<name>S4XTF0_SORCE</name>
<protein>
    <submittedName>
        <fullName evidence="1">Uncharacterized protein</fullName>
    </submittedName>
</protein>
<accession>S4XTF0</accession>
<dbReference type="HOGENOM" id="CLU_1037874_0_0_7"/>
<reference evidence="1 2" key="1">
    <citation type="journal article" date="2013" name="Sci. Rep.">
        <title>Extraordinary expansion of a Sorangium cellulosum genome from an alkaline milieu.</title>
        <authorList>
            <person name="Han K."/>
            <person name="Li Z.F."/>
            <person name="Peng R."/>
            <person name="Zhu L.P."/>
            <person name="Zhou T."/>
            <person name="Wang L.G."/>
            <person name="Li S.G."/>
            <person name="Zhang X.B."/>
            <person name="Hu W."/>
            <person name="Wu Z.H."/>
            <person name="Qin N."/>
            <person name="Li Y.Z."/>
        </authorList>
    </citation>
    <scope>NUCLEOTIDE SEQUENCE [LARGE SCALE GENOMIC DNA]</scope>
    <source>
        <strain evidence="1 2">So0157-2</strain>
    </source>
</reference>
<dbReference type="OrthoDB" id="10004759at2"/>
<dbReference type="Proteomes" id="UP000014803">
    <property type="component" value="Chromosome"/>
</dbReference>
<evidence type="ECO:0000313" key="1">
    <source>
        <dbReference type="EMBL" id="AGP36437.1"/>
    </source>
</evidence>
<dbReference type="KEGG" id="scu:SCE1572_19245"/>
<evidence type="ECO:0000313" key="2">
    <source>
        <dbReference type="Proteomes" id="UP000014803"/>
    </source>
</evidence>
<organism evidence="1 2">
    <name type="scientific">Sorangium cellulosum So0157-2</name>
    <dbReference type="NCBI Taxonomy" id="1254432"/>
    <lineage>
        <taxon>Bacteria</taxon>
        <taxon>Pseudomonadati</taxon>
        <taxon>Myxococcota</taxon>
        <taxon>Polyangia</taxon>
        <taxon>Polyangiales</taxon>
        <taxon>Polyangiaceae</taxon>
        <taxon>Sorangium</taxon>
    </lineage>
</organism>
<dbReference type="RefSeq" id="WP_020735787.1">
    <property type="nucleotide sequence ID" value="NC_021658.1"/>
</dbReference>
<dbReference type="PATRIC" id="fig|1254432.3.peg.4355"/>
<gene>
    <name evidence="1" type="ORF">SCE1572_19245</name>
</gene>
<dbReference type="STRING" id="1254432.SCE1572_19245"/>
<proteinExistence type="predicted"/>
<sequence>MPLNGLEFVERDLLVQYQASRDPQELRIHIETGAVIHMKAALIALRGPFDWINFGVAGGAEFPPWESRAEEMGFDFLEERPSWGPGYDFTLRVQCVSHRFIRLLIESLRISGWGNPVRRMVVVGSLPIQDPATSVTERDIRAAIHDPTAYPGAWPERGFPIELLESVQGVTVEIELVDKVSPSLQFDVDTLLTLWPNVLMNYLNDRGESVVIQDIGPRIPRIARRKRTVVATYDHLPHAREPSRAALVNLLSRFHRRVAPIASARIAM</sequence>
<dbReference type="AlphaFoldDB" id="S4XTF0"/>
<dbReference type="EMBL" id="CP003969">
    <property type="protein sequence ID" value="AGP36437.1"/>
    <property type="molecule type" value="Genomic_DNA"/>
</dbReference>